<dbReference type="InterPro" id="IPR050931">
    <property type="entry name" value="Mito_Protein_Transport_Metaxin"/>
</dbReference>
<dbReference type="InterPro" id="IPR026928">
    <property type="entry name" value="FAX/IsoI-like"/>
</dbReference>
<dbReference type="Pfam" id="PF17172">
    <property type="entry name" value="GST_N_4"/>
    <property type="match status" value="1"/>
</dbReference>
<evidence type="ECO:0000259" key="1">
    <source>
        <dbReference type="Pfam" id="PF17171"/>
    </source>
</evidence>
<dbReference type="PANTHER" id="PTHR12289">
    <property type="entry name" value="METAXIN RELATED"/>
    <property type="match status" value="1"/>
</dbReference>
<dbReference type="InterPro" id="IPR036249">
    <property type="entry name" value="Thioredoxin-like_sf"/>
</dbReference>
<dbReference type="EMBL" id="JBEPLU010000001">
    <property type="protein sequence ID" value="MET3526536.1"/>
    <property type="molecule type" value="Genomic_DNA"/>
</dbReference>
<dbReference type="PANTHER" id="PTHR12289:SF41">
    <property type="entry name" value="FAILED AXON CONNECTIONS-RELATED"/>
    <property type="match status" value="1"/>
</dbReference>
<sequence>MITLYGFGESFGLPEACPQVIKAEAQLRMAGLAYVKALSVPMPGRRLPWIEDDGRSVAGSHFIRLHLERKYGIDFDSGLGAVERAQAWAIERMIENQSGRGSEAEILAQGVRSLSALAALLGDRPFLMGLRPTAVDAAALGLLAGLTRPGCEALLRRALTFGRLTAYVDRMMAGVYPEFAWTPLDFPDVAVAA</sequence>
<dbReference type="Proteomes" id="UP001549110">
    <property type="component" value="Unassembled WGS sequence"/>
</dbReference>
<reference evidence="3 4" key="1">
    <citation type="submission" date="2024-06" db="EMBL/GenBank/DDBJ databases">
        <title>Genomic Encyclopedia of Type Strains, Phase IV (KMG-IV): sequencing the most valuable type-strain genomes for metagenomic binning, comparative biology and taxonomic classification.</title>
        <authorList>
            <person name="Goeker M."/>
        </authorList>
    </citation>
    <scope>NUCLEOTIDE SEQUENCE [LARGE SCALE GENOMIC DNA]</scope>
    <source>
        <strain evidence="3 4">DSM 17809</strain>
    </source>
</reference>
<protein>
    <submittedName>
        <fullName evidence="3">Glutathione S-transferase</fullName>
    </submittedName>
</protein>
<feature type="domain" description="Thioredoxin-like fold" evidence="2">
    <location>
        <begin position="18"/>
        <end position="97"/>
    </location>
</feature>
<proteinExistence type="predicted"/>
<dbReference type="InterPro" id="IPR036282">
    <property type="entry name" value="Glutathione-S-Trfase_C_sf"/>
</dbReference>
<dbReference type="SFLD" id="SFLDG01200">
    <property type="entry name" value="SUF1.1"/>
    <property type="match status" value="1"/>
</dbReference>
<dbReference type="CDD" id="cd03193">
    <property type="entry name" value="GST_C_Metaxin"/>
    <property type="match status" value="1"/>
</dbReference>
<accession>A0ABV2EIU7</accession>
<name>A0ABV2EIU7_9CAUL</name>
<dbReference type="SUPFAM" id="SSF52833">
    <property type="entry name" value="Thioredoxin-like"/>
    <property type="match status" value="1"/>
</dbReference>
<dbReference type="InterPro" id="IPR033468">
    <property type="entry name" value="Metaxin_GST"/>
</dbReference>
<keyword evidence="4" id="KW-1185">Reference proteome</keyword>
<gene>
    <name evidence="3" type="ORF">ABID41_001631</name>
</gene>
<evidence type="ECO:0000313" key="4">
    <source>
        <dbReference type="Proteomes" id="UP001549110"/>
    </source>
</evidence>
<evidence type="ECO:0000259" key="2">
    <source>
        <dbReference type="Pfam" id="PF17172"/>
    </source>
</evidence>
<feature type="domain" description="Metaxin glutathione S-transferase" evidence="1">
    <location>
        <begin position="112"/>
        <end position="171"/>
    </location>
</feature>
<dbReference type="SUPFAM" id="SSF47616">
    <property type="entry name" value="GST C-terminal domain-like"/>
    <property type="match status" value="1"/>
</dbReference>
<dbReference type="Pfam" id="PF17171">
    <property type="entry name" value="GST_C_6"/>
    <property type="match status" value="1"/>
</dbReference>
<dbReference type="SFLD" id="SFLDG01180">
    <property type="entry name" value="SUF1"/>
    <property type="match status" value="1"/>
</dbReference>
<dbReference type="SFLD" id="SFLDS00019">
    <property type="entry name" value="Glutathione_Transferase_(cytos"/>
    <property type="match status" value="1"/>
</dbReference>
<evidence type="ECO:0000313" key="3">
    <source>
        <dbReference type="EMBL" id="MET3526536.1"/>
    </source>
</evidence>
<organism evidence="3 4">
    <name type="scientific">Phenylobacterium koreense</name>
    <dbReference type="NCBI Taxonomy" id="266125"/>
    <lineage>
        <taxon>Bacteria</taxon>
        <taxon>Pseudomonadati</taxon>
        <taxon>Pseudomonadota</taxon>
        <taxon>Alphaproteobacteria</taxon>
        <taxon>Caulobacterales</taxon>
        <taxon>Caulobacteraceae</taxon>
        <taxon>Phenylobacterium</taxon>
    </lineage>
</organism>
<dbReference type="InterPro" id="IPR012336">
    <property type="entry name" value="Thioredoxin-like_fold"/>
</dbReference>
<comment type="caution">
    <text evidence="3">The sequence shown here is derived from an EMBL/GenBank/DDBJ whole genome shotgun (WGS) entry which is preliminary data.</text>
</comment>
<dbReference type="InterPro" id="IPR040079">
    <property type="entry name" value="Glutathione_S-Trfase"/>
</dbReference>
<dbReference type="RefSeq" id="WP_331929242.1">
    <property type="nucleotide sequence ID" value="NZ_JBEPLU010000001.1"/>
</dbReference>